<sequence>MVQVESTAIKRLEARIEPLLKKLETHPLYKSVQNMEHLRVLMENHVFAVWDFMALLKELQCGLTCINVPWRPVGKKDSRRLINEIVLAEESDQIGGRNISHLELYLESMAACGANTEPLQKLLESFSRQKTVDISDAALQKLFAECGVPEPARGFVRSTFDAVRTGKLHVVASAFTFGREDLIPLMFTGLLKDMNKEIGGALDTFIVYLERHIEVDGDEHGPMSLQMVSEICGDENDPKWDEAVIAAEKALKARIQLWDGVVAEINKIKA</sequence>
<dbReference type="WBParaSite" id="MBELARI_LOCUS3811">
    <property type="protein sequence ID" value="MBELARI_LOCUS3811"/>
    <property type="gene ID" value="MBELARI_LOCUS3811"/>
</dbReference>
<name>A0AAF3F3Q4_9BILA</name>
<dbReference type="Proteomes" id="UP000887575">
    <property type="component" value="Unassembled WGS sequence"/>
</dbReference>
<organism evidence="1 2">
    <name type="scientific">Mesorhabditis belari</name>
    <dbReference type="NCBI Taxonomy" id="2138241"/>
    <lineage>
        <taxon>Eukaryota</taxon>
        <taxon>Metazoa</taxon>
        <taxon>Ecdysozoa</taxon>
        <taxon>Nematoda</taxon>
        <taxon>Chromadorea</taxon>
        <taxon>Rhabditida</taxon>
        <taxon>Rhabditina</taxon>
        <taxon>Rhabditomorpha</taxon>
        <taxon>Rhabditoidea</taxon>
        <taxon>Rhabditidae</taxon>
        <taxon>Mesorhabditinae</taxon>
        <taxon>Mesorhabditis</taxon>
    </lineage>
</organism>
<evidence type="ECO:0000313" key="1">
    <source>
        <dbReference type="Proteomes" id="UP000887575"/>
    </source>
</evidence>
<protein>
    <submittedName>
        <fullName evidence="2 3">Heme oxygenase</fullName>
    </submittedName>
</protein>
<dbReference type="WBParaSite" id="MBELARI_LOCUS21166">
    <property type="protein sequence ID" value="MBELARI_LOCUS21166"/>
    <property type="gene ID" value="MBELARI_LOCUS21166"/>
</dbReference>
<dbReference type="Pfam" id="PF11251">
    <property type="entry name" value="DUF3050"/>
    <property type="match status" value="1"/>
</dbReference>
<dbReference type="WBParaSite" id="MBELARI_LOCUS3905">
    <property type="protein sequence ID" value="MBELARI_LOCUS3905"/>
    <property type="gene ID" value="MBELARI_LOCUS3905"/>
</dbReference>
<dbReference type="InterPro" id="IPR024423">
    <property type="entry name" value="DUF3050"/>
</dbReference>
<reference evidence="2 3" key="1">
    <citation type="submission" date="2024-02" db="UniProtKB">
        <authorList>
            <consortium name="WormBaseParasite"/>
        </authorList>
    </citation>
    <scope>IDENTIFICATION</scope>
</reference>
<keyword evidence="1" id="KW-1185">Reference proteome</keyword>
<dbReference type="Gene3D" id="1.20.910.10">
    <property type="entry name" value="Heme oxygenase-like"/>
    <property type="match status" value="1"/>
</dbReference>
<dbReference type="SUPFAM" id="SSF48613">
    <property type="entry name" value="Heme oxygenase-like"/>
    <property type="match status" value="1"/>
</dbReference>
<evidence type="ECO:0000313" key="2">
    <source>
        <dbReference type="WBParaSite" id="MBELARI_LOCUS21166"/>
    </source>
</evidence>
<dbReference type="AlphaFoldDB" id="A0AAF3F3Q4"/>
<proteinExistence type="predicted"/>
<accession>A0AAF3F3Q4</accession>
<dbReference type="InterPro" id="IPR016084">
    <property type="entry name" value="Haem_Oase-like_multi-hlx"/>
</dbReference>
<evidence type="ECO:0000313" key="3">
    <source>
        <dbReference type="WBParaSite" id="MBELARI_LOCUS3811"/>
    </source>
</evidence>